<organism evidence="4 5">
    <name type="scientific">Paspalum notatum var. saurae</name>
    <dbReference type="NCBI Taxonomy" id="547442"/>
    <lineage>
        <taxon>Eukaryota</taxon>
        <taxon>Viridiplantae</taxon>
        <taxon>Streptophyta</taxon>
        <taxon>Embryophyta</taxon>
        <taxon>Tracheophyta</taxon>
        <taxon>Spermatophyta</taxon>
        <taxon>Magnoliopsida</taxon>
        <taxon>Liliopsida</taxon>
        <taxon>Poales</taxon>
        <taxon>Poaceae</taxon>
        <taxon>PACMAD clade</taxon>
        <taxon>Panicoideae</taxon>
        <taxon>Andropogonodae</taxon>
        <taxon>Paspaleae</taxon>
        <taxon>Paspalinae</taxon>
        <taxon>Paspalum</taxon>
    </lineage>
</organism>
<dbReference type="InterPro" id="IPR025521">
    <property type="entry name" value="Neprosin_propep"/>
</dbReference>
<dbReference type="Proteomes" id="UP001341281">
    <property type="component" value="Chromosome 06"/>
</dbReference>
<dbReference type="PANTHER" id="PTHR31589">
    <property type="entry name" value="PROTEIN, PUTATIVE (DUF239)-RELATED-RELATED"/>
    <property type="match status" value="1"/>
</dbReference>
<evidence type="ECO:0000313" key="5">
    <source>
        <dbReference type="Proteomes" id="UP001341281"/>
    </source>
</evidence>
<keyword evidence="2" id="KW-0732">Signal</keyword>
<feature type="region of interest" description="Disordered" evidence="1">
    <location>
        <begin position="103"/>
        <end position="124"/>
    </location>
</feature>
<feature type="chain" id="PRO_5042844203" description="Neprosin PEP catalytic domain-containing protein" evidence="2">
    <location>
        <begin position="23"/>
        <end position="372"/>
    </location>
</feature>
<evidence type="ECO:0000313" key="4">
    <source>
        <dbReference type="EMBL" id="WVZ82610.1"/>
    </source>
</evidence>
<dbReference type="InterPro" id="IPR004314">
    <property type="entry name" value="Neprosin"/>
</dbReference>
<protein>
    <recommendedName>
        <fullName evidence="3">Neprosin PEP catalytic domain-containing protein</fullName>
    </recommendedName>
</protein>
<dbReference type="EMBL" id="CP144750">
    <property type="protein sequence ID" value="WVZ82610.1"/>
    <property type="molecule type" value="Genomic_DNA"/>
</dbReference>
<evidence type="ECO:0000259" key="3">
    <source>
        <dbReference type="PROSITE" id="PS52045"/>
    </source>
</evidence>
<reference evidence="4 5" key="1">
    <citation type="submission" date="2024-02" db="EMBL/GenBank/DDBJ databases">
        <title>High-quality chromosome-scale genome assembly of Pensacola bahiagrass (Paspalum notatum Flugge var. saurae).</title>
        <authorList>
            <person name="Vega J.M."/>
            <person name="Podio M."/>
            <person name="Orjuela J."/>
            <person name="Siena L.A."/>
            <person name="Pessino S.C."/>
            <person name="Combes M.C."/>
            <person name="Mariac C."/>
            <person name="Albertini E."/>
            <person name="Pupilli F."/>
            <person name="Ortiz J.P.A."/>
            <person name="Leblanc O."/>
        </authorList>
    </citation>
    <scope>NUCLEOTIDE SEQUENCE [LARGE SCALE GENOMIC DNA]</scope>
    <source>
        <strain evidence="4">R1</strain>
        <tissue evidence="4">Leaf</tissue>
    </source>
</reference>
<keyword evidence="5" id="KW-1185">Reference proteome</keyword>
<dbReference type="Pfam" id="PF03080">
    <property type="entry name" value="Neprosin"/>
    <property type="match status" value="1"/>
</dbReference>
<feature type="domain" description="Neprosin PEP catalytic" evidence="3">
    <location>
        <begin position="136"/>
        <end position="369"/>
    </location>
</feature>
<dbReference type="InterPro" id="IPR053168">
    <property type="entry name" value="Glutamic_endopeptidase"/>
</dbReference>
<proteinExistence type="predicted"/>
<evidence type="ECO:0000256" key="2">
    <source>
        <dbReference type="SAM" id="SignalP"/>
    </source>
</evidence>
<dbReference type="PROSITE" id="PS52045">
    <property type="entry name" value="NEPROSIN_PEP_CD"/>
    <property type="match status" value="1"/>
</dbReference>
<evidence type="ECO:0000256" key="1">
    <source>
        <dbReference type="SAM" id="MobiDB-lite"/>
    </source>
</evidence>
<dbReference type="Pfam" id="PF14365">
    <property type="entry name" value="Neprosin_AP"/>
    <property type="match status" value="1"/>
</dbReference>
<sequence length="372" mass="39659">MEPTRATLGCAVVLMLVAVGACALVHKTIQSDDGDVIDCVDVYQQPALKGSSPGDREIQAMPKRSMQAMAAAAGISSASSSAKLQTWRKRGSCPAGTVPIRRASARAKPEVAQRARPFQHTSSNDGSSFNFPIAMDIPTGTVEVAATYGTNGPYLGARADVPYWRIDVHPDEFSMNYILIGNTLDTNYVPMPGAKPPAELTNQIAVGVVAWPSQFGDSLLRLFVYYTENSPFALEAAFSDSDSQEPGGENWWVSVMGEVIGYYPETTFNTRFSEAVYVEMGGRVLNTRPGGNHTRTPMGSGVPACAGSGFAAAIKEYFGIASDGTLFDDQAERTFITTPSCYGAYPLGFGKTRPGYDVVFGGPGGIYCDQTA</sequence>
<name>A0AAQ3U3T9_PASNO</name>
<feature type="signal peptide" evidence="2">
    <location>
        <begin position="1"/>
        <end position="22"/>
    </location>
</feature>
<dbReference type="PROSITE" id="PS51257">
    <property type="entry name" value="PROKAR_LIPOPROTEIN"/>
    <property type="match status" value="1"/>
</dbReference>
<accession>A0AAQ3U3T9</accession>
<dbReference type="AlphaFoldDB" id="A0AAQ3U3T9"/>
<dbReference type="PANTHER" id="PTHR31589:SF219">
    <property type="entry name" value="OS06G0144400 PROTEIN"/>
    <property type="match status" value="1"/>
</dbReference>
<gene>
    <name evidence="4" type="ORF">U9M48_029859</name>
</gene>